<proteinExistence type="predicted"/>
<sequence length="148" mass="16042">MKFSMRVQWIAPGPTRSFIVVDERIVGLKPTSLSFAEAAALPLTSITAWEMLFDRMQVPHGSRTPGGTLLVLNGAGGLGSMLIQLANRLRGLTVIASASRPETVEWGKKLGAHTNGSKQERLLGRPCWKAFSNDCRLWPPRGVICAAS</sequence>
<comment type="caution">
    <text evidence="1">The sequence shown here is derived from an EMBL/GenBank/DDBJ whole genome shotgun (WGS) entry which is preliminary data.</text>
</comment>
<evidence type="ECO:0000313" key="2">
    <source>
        <dbReference type="Proteomes" id="UP000518681"/>
    </source>
</evidence>
<dbReference type="PANTHER" id="PTHR11695:SF294">
    <property type="entry name" value="RETICULON-4-INTERACTING PROTEIN 1, MITOCHONDRIAL"/>
    <property type="match status" value="1"/>
</dbReference>
<reference evidence="1 2" key="1">
    <citation type="submission" date="2020-08" db="EMBL/GenBank/DDBJ databases">
        <title>Genomic Encyclopedia of Type Strains, Phase IV (KMG-V): Genome sequencing to study the core and pangenomes of soil and plant-associated prokaryotes.</title>
        <authorList>
            <person name="Whitman W."/>
        </authorList>
    </citation>
    <scope>NUCLEOTIDE SEQUENCE [LARGE SCALE GENOMIC DNA]</scope>
    <source>
        <strain evidence="1 2">SEMIA 4013</strain>
    </source>
</reference>
<dbReference type="EMBL" id="JACIIK010000002">
    <property type="protein sequence ID" value="MBB6200531.1"/>
    <property type="molecule type" value="Genomic_DNA"/>
</dbReference>
<evidence type="ECO:0000313" key="1">
    <source>
        <dbReference type="EMBL" id="MBB6200531.1"/>
    </source>
</evidence>
<dbReference type="PANTHER" id="PTHR11695">
    <property type="entry name" value="ALCOHOL DEHYDROGENASE RELATED"/>
    <property type="match status" value="1"/>
</dbReference>
<dbReference type="InterPro" id="IPR050700">
    <property type="entry name" value="YIM1/Zinc_Alcohol_DH_Fams"/>
</dbReference>
<dbReference type="Gene3D" id="3.90.180.10">
    <property type="entry name" value="Medium-chain alcohol dehydrogenases, catalytic domain"/>
    <property type="match status" value="1"/>
</dbReference>
<protein>
    <submittedName>
        <fullName evidence="1">NADPH:quinone reductase-like Zn-dependent oxidoreductase</fullName>
    </submittedName>
</protein>
<dbReference type="AlphaFoldDB" id="A0AAW3UQH1"/>
<dbReference type="InterPro" id="IPR036291">
    <property type="entry name" value="NAD(P)-bd_dom_sf"/>
</dbReference>
<dbReference type="Gene3D" id="3.40.50.720">
    <property type="entry name" value="NAD(P)-binding Rossmann-like Domain"/>
    <property type="match status" value="1"/>
</dbReference>
<name>A0AAW3UQH1_9BURK</name>
<dbReference type="Proteomes" id="UP000518681">
    <property type="component" value="Unassembled WGS sequence"/>
</dbReference>
<accession>A0AAW3UQH1</accession>
<gene>
    <name evidence="1" type="ORF">GGD69_001377</name>
</gene>
<dbReference type="SUPFAM" id="SSF51735">
    <property type="entry name" value="NAD(P)-binding Rossmann-fold domains"/>
    <property type="match status" value="1"/>
</dbReference>
<organism evidence="1 2">
    <name type="scientific">Paraburkholderia fungorum</name>
    <dbReference type="NCBI Taxonomy" id="134537"/>
    <lineage>
        <taxon>Bacteria</taxon>
        <taxon>Pseudomonadati</taxon>
        <taxon>Pseudomonadota</taxon>
        <taxon>Betaproteobacteria</taxon>
        <taxon>Burkholderiales</taxon>
        <taxon>Burkholderiaceae</taxon>
        <taxon>Paraburkholderia</taxon>
    </lineage>
</organism>